<evidence type="ECO:0000259" key="9">
    <source>
        <dbReference type="PROSITE" id="PS50850"/>
    </source>
</evidence>
<keyword evidence="3 7" id="KW-0813">Transport</keyword>
<feature type="transmembrane region" description="Helical" evidence="8">
    <location>
        <begin position="99"/>
        <end position="118"/>
    </location>
</feature>
<evidence type="ECO:0000256" key="4">
    <source>
        <dbReference type="ARBA" id="ARBA00022692"/>
    </source>
</evidence>
<organism evidence="10 11">
    <name type="scientific">Neocallimastix californiae</name>
    <dbReference type="NCBI Taxonomy" id="1754190"/>
    <lineage>
        <taxon>Eukaryota</taxon>
        <taxon>Fungi</taxon>
        <taxon>Fungi incertae sedis</taxon>
        <taxon>Chytridiomycota</taxon>
        <taxon>Chytridiomycota incertae sedis</taxon>
        <taxon>Neocallimastigomycetes</taxon>
        <taxon>Neocallimastigales</taxon>
        <taxon>Neocallimastigaceae</taxon>
        <taxon>Neocallimastix</taxon>
    </lineage>
</organism>
<feature type="transmembrane region" description="Helical" evidence="8">
    <location>
        <begin position="124"/>
        <end position="143"/>
    </location>
</feature>
<dbReference type="InterPro" id="IPR005828">
    <property type="entry name" value="MFS_sugar_transport-like"/>
</dbReference>
<dbReference type="InterPro" id="IPR050360">
    <property type="entry name" value="MFS_Sugar_Transporters"/>
</dbReference>
<feature type="transmembrane region" description="Helical" evidence="8">
    <location>
        <begin position="317"/>
        <end position="337"/>
    </location>
</feature>
<protein>
    <submittedName>
        <fullName evidence="10">General substrate transporter</fullName>
    </submittedName>
</protein>
<evidence type="ECO:0000256" key="1">
    <source>
        <dbReference type="ARBA" id="ARBA00004141"/>
    </source>
</evidence>
<dbReference type="PRINTS" id="PR00171">
    <property type="entry name" value="SUGRTRNSPORT"/>
</dbReference>
<evidence type="ECO:0000256" key="8">
    <source>
        <dbReference type="SAM" id="Phobius"/>
    </source>
</evidence>
<evidence type="ECO:0000256" key="6">
    <source>
        <dbReference type="ARBA" id="ARBA00023136"/>
    </source>
</evidence>
<dbReference type="OrthoDB" id="508119at2759"/>
<dbReference type="PROSITE" id="PS00217">
    <property type="entry name" value="SUGAR_TRANSPORT_2"/>
    <property type="match status" value="1"/>
</dbReference>
<dbReference type="SUPFAM" id="SSF103473">
    <property type="entry name" value="MFS general substrate transporter"/>
    <property type="match status" value="1"/>
</dbReference>
<feature type="transmembrane region" description="Helical" evidence="8">
    <location>
        <begin position="68"/>
        <end position="87"/>
    </location>
</feature>
<dbReference type="InterPro" id="IPR036259">
    <property type="entry name" value="MFS_trans_sf"/>
</dbReference>
<evidence type="ECO:0000256" key="5">
    <source>
        <dbReference type="ARBA" id="ARBA00022989"/>
    </source>
</evidence>
<dbReference type="GO" id="GO:0016020">
    <property type="term" value="C:membrane"/>
    <property type="evidence" value="ECO:0007669"/>
    <property type="project" value="UniProtKB-SubCell"/>
</dbReference>
<feature type="transmembrane region" description="Helical" evidence="8">
    <location>
        <begin position="273"/>
        <end position="297"/>
    </location>
</feature>
<dbReference type="PROSITE" id="PS50850">
    <property type="entry name" value="MFS"/>
    <property type="match status" value="1"/>
</dbReference>
<reference evidence="10 11" key="1">
    <citation type="submission" date="2016-08" db="EMBL/GenBank/DDBJ databases">
        <title>A Parts List for Fungal Cellulosomes Revealed by Comparative Genomics.</title>
        <authorList>
            <consortium name="DOE Joint Genome Institute"/>
            <person name="Haitjema C.H."/>
            <person name="Gilmore S.P."/>
            <person name="Henske J.K."/>
            <person name="Solomon K.V."/>
            <person name="De Groot R."/>
            <person name="Kuo A."/>
            <person name="Mondo S.J."/>
            <person name="Salamov A.A."/>
            <person name="Labutti K."/>
            <person name="Zhao Z."/>
            <person name="Chiniquy J."/>
            <person name="Barry K."/>
            <person name="Brewer H.M."/>
            <person name="Purvine S.O."/>
            <person name="Wright A.T."/>
            <person name="Boxma B."/>
            <person name="Van Alen T."/>
            <person name="Hackstein J.H."/>
            <person name="Baker S.E."/>
            <person name="Grigoriev I.V."/>
            <person name="O'Malley M.A."/>
        </authorList>
    </citation>
    <scope>NUCLEOTIDE SEQUENCE [LARGE SCALE GENOMIC DNA]</scope>
    <source>
        <strain evidence="10 11">G1</strain>
    </source>
</reference>
<feature type="transmembrane region" description="Helical" evidence="8">
    <location>
        <begin position="9"/>
        <end position="34"/>
    </location>
</feature>
<dbReference type="Proteomes" id="UP000193920">
    <property type="component" value="Unassembled WGS sequence"/>
</dbReference>
<dbReference type="NCBIfam" id="TIGR00879">
    <property type="entry name" value="SP"/>
    <property type="match status" value="1"/>
</dbReference>
<feature type="transmembrane region" description="Helical" evidence="8">
    <location>
        <begin position="186"/>
        <end position="209"/>
    </location>
</feature>
<accession>A0A1Y2FCN3</accession>
<dbReference type="PANTHER" id="PTHR48022:SF2">
    <property type="entry name" value="PLASTIDIC GLUCOSE TRANSPORTER 4"/>
    <property type="match status" value="1"/>
</dbReference>
<evidence type="ECO:0000256" key="7">
    <source>
        <dbReference type="RuleBase" id="RU003346"/>
    </source>
</evidence>
<dbReference type="EMBL" id="MCOG01000010">
    <property type="protein sequence ID" value="ORY81690.1"/>
    <property type="molecule type" value="Genomic_DNA"/>
</dbReference>
<keyword evidence="4 8" id="KW-0812">Transmembrane</keyword>
<comment type="subcellular location">
    <subcellularLocation>
        <location evidence="1">Membrane</location>
        <topology evidence="1">Multi-pass membrane protein</topology>
    </subcellularLocation>
</comment>
<dbReference type="GO" id="GO:0005351">
    <property type="term" value="F:carbohydrate:proton symporter activity"/>
    <property type="evidence" value="ECO:0007669"/>
    <property type="project" value="TreeGrafter"/>
</dbReference>
<evidence type="ECO:0000256" key="3">
    <source>
        <dbReference type="ARBA" id="ARBA00022448"/>
    </source>
</evidence>
<keyword evidence="11" id="KW-1185">Reference proteome</keyword>
<dbReference type="Pfam" id="PF00083">
    <property type="entry name" value="Sugar_tr"/>
    <property type="match status" value="1"/>
</dbReference>
<dbReference type="Gene3D" id="1.20.1250.20">
    <property type="entry name" value="MFS general substrate transporter like domains"/>
    <property type="match status" value="1"/>
</dbReference>
<feature type="transmembrane region" description="Helical" evidence="8">
    <location>
        <begin position="344"/>
        <end position="363"/>
    </location>
</feature>
<sequence>MGKYMNKRLLFYTVINSVGAFIFGWETTMLNILFSMRASFGAKFGLYTFDPKRHFWAESEDKHLREMIITPSFTFGGIFGVILNLYLMDSIGRTKSLRIGSIIYFIGSCLQVFGNSIVTFIIGRAISGAASGIALSLCNIYLAEISPKQIRGTTGIACALGLKGGMFISALFETLCLKLITKNMTAQWRVAVGGLLVPSTLFLIFVWFLPESPRYLLLKRKDEKALNNLAHIRQKETTDPSILAEFRGISMGVKKQLAHGIISWKALFNTKSVLYRLIVSIVLQLLHQFVGISVIGFYSTQIYSKYLGLSLQQYGAWLNTLSQFISFILAIPAIHFVEKVGRRLLFIWGAIILGICMFAIYGLCHIVDATGIKAFGWICVGFIYLFNIAYSWTWASVVYVWQAEVFPIRMRAKATTIGNIFHHIAGMLVSSTTTTIMKYISYYTFIIYGVFCLLGALFSYLCVKETKGIPLEEMDYLYGGGNSQPKVPTKDIQKKIEDDKMLLKKWNVILLKHKKKKLQLQLEMKY</sequence>
<feature type="domain" description="Major facilitator superfamily (MFS) profile" evidence="9">
    <location>
        <begin position="12"/>
        <end position="467"/>
    </location>
</feature>
<dbReference type="AlphaFoldDB" id="A0A1Y2FCN3"/>
<comment type="caution">
    <text evidence="10">The sequence shown here is derived from an EMBL/GenBank/DDBJ whole genome shotgun (WGS) entry which is preliminary data.</text>
</comment>
<feature type="transmembrane region" description="Helical" evidence="8">
    <location>
        <begin position="375"/>
        <end position="400"/>
    </location>
</feature>
<evidence type="ECO:0000256" key="2">
    <source>
        <dbReference type="ARBA" id="ARBA00010992"/>
    </source>
</evidence>
<dbReference type="InterPro" id="IPR005829">
    <property type="entry name" value="Sugar_transporter_CS"/>
</dbReference>
<dbReference type="PANTHER" id="PTHR48022">
    <property type="entry name" value="PLASTIDIC GLUCOSE TRANSPORTER 4"/>
    <property type="match status" value="1"/>
</dbReference>
<dbReference type="STRING" id="1754190.A0A1Y2FCN3"/>
<keyword evidence="5 8" id="KW-1133">Transmembrane helix</keyword>
<evidence type="ECO:0000313" key="10">
    <source>
        <dbReference type="EMBL" id="ORY81690.1"/>
    </source>
</evidence>
<feature type="transmembrane region" description="Helical" evidence="8">
    <location>
        <begin position="155"/>
        <end position="180"/>
    </location>
</feature>
<keyword evidence="6 8" id="KW-0472">Membrane</keyword>
<proteinExistence type="inferred from homology"/>
<dbReference type="InterPro" id="IPR003663">
    <property type="entry name" value="Sugar/inositol_transpt"/>
</dbReference>
<feature type="transmembrane region" description="Helical" evidence="8">
    <location>
        <begin position="420"/>
        <end position="439"/>
    </location>
</feature>
<dbReference type="InterPro" id="IPR020846">
    <property type="entry name" value="MFS_dom"/>
</dbReference>
<name>A0A1Y2FCN3_9FUNG</name>
<gene>
    <name evidence="10" type="ORF">LY90DRAFT_500078</name>
</gene>
<feature type="transmembrane region" description="Helical" evidence="8">
    <location>
        <begin position="445"/>
        <end position="463"/>
    </location>
</feature>
<comment type="similarity">
    <text evidence="2 7">Belongs to the major facilitator superfamily. Sugar transporter (TC 2.A.1.1) family.</text>
</comment>
<evidence type="ECO:0000313" key="11">
    <source>
        <dbReference type="Proteomes" id="UP000193920"/>
    </source>
</evidence>